<protein>
    <recommendedName>
        <fullName evidence="1">Retroviral polymerase SH3-like domain-containing protein</fullName>
    </recommendedName>
</protein>
<evidence type="ECO:0000313" key="2">
    <source>
        <dbReference type="EMBL" id="RVW29656.1"/>
    </source>
</evidence>
<dbReference type="EMBL" id="QGNW01001834">
    <property type="protein sequence ID" value="RVW29656.1"/>
    <property type="molecule type" value="Genomic_DNA"/>
</dbReference>
<dbReference type="AlphaFoldDB" id="A0A438D2I1"/>
<name>A0A438D2I1_VITVI</name>
<dbReference type="Pfam" id="PF25597">
    <property type="entry name" value="SH3_retrovirus"/>
    <property type="match status" value="1"/>
</dbReference>
<feature type="domain" description="Retroviral polymerase SH3-like" evidence="1">
    <location>
        <begin position="385"/>
        <end position="413"/>
    </location>
</feature>
<accession>A0A438D2I1</accession>
<evidence type="ECO:0000313" key="3">
    <source>
        <dbReference type="Proteomes" id="UP000288805"/>
    </source>
</evidence>
<reference evidence="2 3" key="1">
    <citation type="journal article" date="2018" name="PLoS Genet.">
        <title>Population sequencing reveals clonal diversity and ancestral inbreeding in the grapevine cultivar Chardonnay.</title>
        <authorList>
            <person name="Roach M.J."/>
            <person name="Johnson D.L."/>
            <person name="Bohlmann J."/>
            <person name="van Vuuren H.J."/>
            <person name="Jones S.J."/>
            <person name="Pretorius I.S."/>
            <person name="Schmidt S.A."/>
            <person name="Borneman A.R."/>
        </authorList>
    </citation>
    <scope>NUCLEOTIDE SEQUENCE [LARGE SCALE GENOMIC DNA]</scope>
    <source>
        <strain evidence="3">cv. Chardonnay</strain>
        <tissue evidence="2">Leaf</tissue>
    </source>
</reference>
<dbReference type="InterPro" id="IPR057670">
    <property type="entry name" value="SH3_retrovirus"/>
</dbReference>
<proteinExistence type="predicted"/>
<comment type="caution">
    <text evidence="2">The sequence shown here is derived from an EMBL/GenBank/DDBJ whole genome shotgun (WGS) entry which is preliminary data.</text>
</comment>
<dbReference type="Proteomes" id="UP000288805">
    <property type="component" value="Unassembled WGS sequence"/>
</dbReference>
<sequence length="552" mass="62425">MDVSLESKSLPSVGYSRKSYLQVTSQRLARGKLVHFHGWKSLALPSVGPVDARDIYRGVFPTFPLRNLMVGGLQGEEWKFIQKYLKKISKRVGAKYRKLQAHFAGENGVCEISQTLKRVAKYFRNNKRNSIALYKKAAKFSQQKADFATLWSDLLAMAVTPSFQLRIMHRLKHWILDFLSFEMCSFLAYFETTLAKGYGAPKLIIDSGATDHMTFNSDDFIEVTQPRRIDIANANGVTYPITRAGTIDDILTKEIIGHGTKKRGLYYMDDFSSSQAHHMHHASIKKRRIWITCNPWPSSRKFMCSNTLKKFGCRKEESTYPRNNLCSLLGAHVPSRYWDDAIATAVYLLNRMPSKVLQFKTLLQVLSEHVSLPTILLLPPRIFGCVAFVHLHKKQRTKLDPCVVRCIFVGIDSSLAAAVATTPFDSGFDPRQRRHLIHAQLVSQLIRVQLVIFNLGLPVKSSQEITNGCLLGVQKAYQVLAILENPTLKSPPRGSQGRSSLRHVSGSFRRNSIALYKKAAKFSQQKADFATLWSDLLAMALTPSFQLRIALR</sequence>
<organism evidence="2 3">
    <name type="scientific">Vitis vinifera</name>
    <name type="common">Grape</name>
    <dbReference type="NCBI Taxonomy" id="29760"/>
    <lineage>
        <taxon>Eukaryota</taxon>
        <taxon>Viridiplantae</taxon>
        <taxon>Streptophyta</taxon>
        <taxon>Embryophyta</taxon>
        <taxon>Tracheophyta</taxon>
        <taxon>Spermatophyta</taxon>
        <taxon>Magnoliopsida</taxon>
        <taxon>eudicotyledons</taxon>
        <taxon>Gunneridae</taxon>
        <taxon>Pentapetalae</taxon>
        <taxon>rosids</taxon>
        <taxon>Vitales</taxon>
        <taxon>Vitaceae</taxon>
        <taxon>Viteae</taxon>
        <taxon>Vitis</taxon>
    </lineage>
</organism>
<gene>
    <name evidence="2" type="ORF">CK203_098349</name>
</gene>
<evidence type="ECO:0000259" key="1">
    <source>
        <dbReference type="Pfam" id="PF25597"/>
    </source>
</evidence>